<reference evidence="1 2" key="1">
    <citation type="submission" date="2015-01" db="EMBL/GenBank/DDBJ databases">
        <title>Comparative genomics of the lactic acid bacteria isolated from the honey bee gut.</title>
        <authorList>
            <person name="Ellegaard K.M."/>
            <person name="Tamarit D."/>
            <person name="Javelind E."/>
            <person name="Olofsson T."/>
            <person name="Andersson S.G."/>
            <person name="Vasquez A."/>
        </authorList>
    </citation>
    <scope>NUCLEOTIDE SEQUENCE [LARGE SCALE GENOMIC DNA]</scope>
    <source>
        <strain evidence="1 2">Hma11</strain>
        <plasmid evidence="1">pHma11p1</plasmid>
    </source>
</reference>
<dbReference type="EMBL" id="JXLG01000016">
    <property type="protein sequence ID" value="KJY59704.1"/>
    <property type="molecule type" value="Genomic_DNA"/>
</dbReference>
<organism evidence="1 2">
    <name type="scientific">Lactobacillus apis</name>
    <dbReference type="NCBI Taxonomy" id="303541"/>
    <lineage>
        <taxon>Bacteria</taxon>
        <taxon>Bacillati</taxon>
        <taxon>Bacillota</taxon>
        <taxon>Bacilli</taxon>
        <taxon>Lactobacillales</taxon>
        <taxon>Lactobacillaceae</taxon>
        <taxon>Lactobacillus</taxon>
    </lineage>
</organism>
<protein>
    <submittedName>
        <fullName evidence="1">Uncharacterized protein</fullName>
    </submittedName>
</protein>
<keyword evidence="2" id="KW-1185">Reference proteome</keyword>
<comment type="caution">
    <text evidence="1">The sequence shown here is derived from an EMBL/GenBank/DDBJ whole genome shotgun (WGS) entry which is preliminary data.</text>
</comment>
<accession>A0A0F4LN60</accession>
<dbReference type="RefSeq" id="WP_046308392.1">
    <property type="nucleotide sequence ID" value="NZ_KQ034005.1"/>
</dbReference>
<dbReference type="PATRIC" id="fig|303541.3.peg.118"/>
<geneLocation type="plasmid" evidence="1">
    <name>pHma11p1</name>
</geneLocation>
<name>A0A0F4LN60_9LACO</name>
<evidence type="ECO:0000313" key="2">
    <source>
        <dbReference type="Proteomes" id="UP000033682"/>
    </source>
</evidence>
<gene>
    <name evidence="1" type="ORF">JF72_15440</name>
</gene>
<dbReference type="Proteomes" id="UP000033682">
    <property type="component" value="Plasmid pHma11p1"/>
</dbReference>
<keyword evidence="1" id="KW-0614">Plasmid</keyword>
<dbReference type="HOGENOM" id="CLU_1784360_0_0_9"/>
<evidence type="ECO:0000313" key="1">
    <source>
        <dbReference type="EMBL" id="KJY59704.1"/>
    </source>
</evidence>
<proteinExistence type="predicted"/>
<sequence>MENNEKIKVALFYAGSHLEEKTVEAESEEDYSSLIGCKNEYSLCSLKYQSLKIGSKTYAIFYDREKTSSSWYGADCIPSVTNDNFGYILYGNVVISNKGKNGFSSLTKADFENIQNHIGYLIGWNLSKAFLFPALRTNDETIDKTLMRDF</sequence>
<dbReference type="AlphaFoldDB" id="A0A0F4LN60"/>